<reference evidence="1 2" key="1">
    <citation type="journal article" date="2014" name="Antonie Van Leeuwenhoek">
        <title>Hyphomonas beringensis sp. nov. and Hyphomonas chukchiensis sp. nov., isolated from surface seawater of the Bering Sea and Chukchi Sea.</title>
        <authorList>
            <person name="Li C."/>
            <person name="Lai Q."/>
            <person name="Li G."/>
            <person name="Dong C."/>
            <person name="Wang J."/>
            <person name="Liao Y."/>
            <person name="Shao Z."/>
        </authorList>
    </citation>
    <scope>NUCLEOTIDE SEQUENCE [LARGE SCALE GENOMIC DNA]</scope>
    <source>
        <strain evidence="1 2">BH-BN04-4</strain>
    </source>
</reference>
<name>A0A062UNS9_9PROT</name>
<evidence type="ECO:0000313" key="1">
    <source>
        <dbReference type="EMBL" id="KCZ58918.1"/>
    </source>
</evidence>
<dbReference type="Proteomes" id="UP000027190">
    <property type="component" value="Unassembled WGS sequence"/>
</dbReference>
<protein>
    <submittedName>
        <fullName evidence="1">Uncharacterized protein</fullName>
    </submittedName>
</protein>
<gene>
    <name evidence="1" type="ORF">HY30_04040</name>
</gene>
<dbReference type="EMBL" id="AWFG01000019">
    <property type="protein sequence ID" value="KCZ58918.1"/>
    <property type="molecule type" value="Genomic_DNA"/>
</dbReference>
<proteinExistence type="predicted"/>
<keyword evidence="2" id="KW-1185">Reference proteome</keyword>
<accession>A0A062UNS9</accession>
<sequence>MLASVNLSHRMKFHGGKAKHELGVAIYRRAARIESGGTSDCTVAIGVSGAEPFISKVLTGERLGIFRTGEDHYQVYFGPILFGHIDRKKRMNRIKPTHPRNTP</sequence>
<dbReference type="STRING" id="1280947.HY30_04040"/>
<comment type="caution">
    <text evidence="1">The sequence shown here is derived from an EMBL/GenBank/DDBJ whole genome shotgun (WGS) entry which is preliminary data.</text>
</comment>
<organism evidence="1 2">
    <name type="scientific">Hyphomonas chukchiensis</name>
    <dbReference type="NCBI Taxonomy" id="1280947"/>
    <lineage>
        <taxon>Bacteria</taxon>
        <taxon>Pseudomonadati</taxon>
        <taxon>Pseudomonadota</taxon>
        <taxon>Alphaproteobacteria</taxon>
        <taxon>Hyphomonadales</taxon>
        <taxon>Hyphomonadaceae</taxon>
        <taxon>Hyphomonas</taxon>
    </lineage>
</organism>
<dbReference type="eggNOG" id="COG2801">
    <property type="taxonomic scope" value="Bacteria"/>
</dbReference>
<dbReference type="AlphaFoldDB" id="A0A062UNS9"/>
<evidence type="ECO:0000313" key="2">
    <source>
        <dbReference type="Proteomes" id="UP000027190"/>
    </source>
</evidence>